<comment type="caution">
    <text evidence="1">The sequence shown here is derived from an EMBL/GenBank/DDBJ whole genome shotgun (WGS) entry which is preliminary data.</text>
</comment>
<dbReference type="OrthoDB" id="1049592at2"/>
<organism evidence="1 2">
    <name type="scientific">Brumimicrobium salinarum</name>
    <dbReference type="NCBI Taxonomy" id="2058658"/>
    <lineage>
        <taxon>Bacteria</taxon>
        <taxon>Pseudomonadati</taxon>
        <taxon>Bacteroidota</taxon>
        <taxon>Flavobacteriia</taxon>
        <taxon>Flavobacteriales</taxon>
        <taxon>Crocinitomicaceae</taxon>
        <taxon>Brumimicrobium</taxon>
    </lineage>
</organism>
<gene>
    <name evidence="1" type="ORF">CW751_04035</name>
</gene>
<dbReference type="EMBL" id="PJNI01000002">
    <property type="protein sequence ID" value="PKR81704.1"/>
    <property type="molecule type" value="Genomic_DNA"/>
</dbReference>
<dbReference type="AlphaFoldDB" id="A0A2I0R537"/>
<keyword evidence="2" id="KW-1185">Reference proteome</keyword>
<evidence type="ECO:0000313" key="1">
    <source>
        <dbReference type="EMBL" id="PKR81704.1"/>
    </source>
</evidence>
<dbReference type="Proteomes" id="UP000236654">
    <property type="component" value="Unassembled WGS sequence"/>
</dbReference>
<sequence>MKERILKNWSFIRIAYLLLGLLIVIQSVMAHEWLLVAFGGYFVAMGLFAFGCASGNCNGGNCDVD</sequence>
<accession>A0A2I0R537</accession>
<evidence type="ECO:0000313" key="2">
    <source>
        <dbReference type="Proteomes" id="UP000236654"/>
    </source>
</evidence>
<dbReference type="RefSeq" id="WP_101333718.1">
    <property type="nucleotide sequence ID" value="NZ_PJNI01000002.1"/>
</dbReference>
<protein>
    <recommendedName>
        <fullName evidence="3">DUF2892 domain-containing protein</fullName>
    </recommendedName>
</protein>
<proteinExistence type="predicted"/>
<name>A0A2I0R537_9FLAO</name>
<evidence type="ECO:0008006" key="3">
    <source>
        <dbReference type="Google" id="ProtNLM"/>
    </source>
</evidence>
<reference evidence="1 2" key="1">
    <citation type="submission" date="2017-12" db="EMBL/GenBank/DDBJ databases">
        <title>The draft genome sequence of Brumimicrobium saltpan LHR20.</title>
        <authorList>
            <person name="Do Z.-J."/>
            <person name="Luo H.-R."/>
        </authorList>
    </citation>
    <scope>NUCLEOTIDE SEQUENCE [LARGE SCALE GENOMIC DNA]</scope>
    <source>
        <strain evidence="1 2">LHR20</strain>
    </source>
</reference>